<reference evidence="3" key="1">
    <citation type="submission" date="2021-06" db="EMBL/GenBank/DDBJ databases">
        <title>Comparative genomics, transcriptomics and evolutionary studies reveal genomic signatures of adaptation to plant cell wall in hemibiotrophic fungi.</title>
        <authorList>
            <consortium name="DOE Joint Genome Institute"/>
            <person name="Baroncelli R."/>
            <person name="Diaz J.F."/>
            <person name="Benocci T."/>
            <person name="Peng M."/>
            <person name="Battaglia E."/>
            <person name="Haridas S."/>
            <person name="Andreopoulos W."/>
            <person name="Labutti K."/>
            <person name="Pangilinan J."/>
            <person name="Floch G.L."/>
            <person name="Makela M.R."/>
            <person name="Henrissat B."/>
            <person name="Grigoriev I.V."/>
            <person name="Crouch J.A."/>
            <person name="De Vries R.P."/>
            <person name="Sukno S.A."/>
            <person name="Thon M.R."/>
        </authorList>
    </citation>
    <scope>NUCLEOTIDE SEQUENCE</scope>
    <source>
        <strain evidence="3">CBS 125086</strain>
    </source>
</reference>
<name>A0AAD8Q9Z4_9PEZI</name>
<sequence length="137" mass="14982">MPRVGLGVYQLRGETGTGTSTFFLVHRPVEGRRELWAALERLGSERAVGLSNFSVGALEETRAYAEGVDAVNQIEMHPWCQQWEPVEYCRARGIVRAGVQPARARSAYGGPGVDGRRGAGLTSVLRAGTTRLLWPDE</sequence>
<dbReference type="Proteomes" id="UP001230504">
    <property type="component" value="Unassembled WGS sequence"/>
</dbReference>
<accession>A0AAD8Q9Z4</accession>
<keyword evidence="4" id="KW-1185">Reference proteome</keyword>
<dbReference type="GO" id="GO:0016491">
    <property type="term" value="F:oxidoreductase activity"/>
    <property type="evidence" value="ECO:0007669"/>
    <property type="project" value="UniProtKB-KW"/>
</dbReference>
<proteinExistence type="predicted"/>
<comment type="caution">
    <text evidence="3">The sequence shown here is derived from an EMBL/GenBank/DDBJ whole genome shotgun (WGS) entry which is preliminary data.</text>
</comment>
<evidence type="ECO:0000313" key="4">
    <source>
        <dbReference type="Proteomes" id="UP001230504"/>
    </source>
</evidence>
<feature type="domain" description="NADP-dependent oxidoreductase" evidence="2">
    <location>
        <begin position="23"/>
        <end position="96"/>
    </location>
</feature>
<evidence type="ECO:0000313" key="3">
    <source>
        <dbReference type="EMBL" id="KAK1598748.1"/>
    </source>
</evidence>
<dbReference type="PRINTS" id="PR00069">
    <property type="entry name" value="ALDKETRDTASE"/>
</dbReference>
<dbReference type="InterPro" id="IPR036812">
    <property type="entry name" value="NAD(P)_OxRdtase_dom_sf"/>
</dbReference>
<dbReference type="PANTHER" id="PTHR43827:SF13">
    <property type="entry name" value="ALDO_KETO REDUCTASE FAMILY PROTEIN"/>
    <property type="match status" value="1"/>
</dbReference>
<gene>
    <name evidence="3" type="ORF">LY79DRAFT_665888</name>
</gene>
<keyword evidence="1" id="KW-0560">Oxidoreductase</keyword>
<dbReference type="InterPro" id="IPR023210">
    <property type="entry name" value="NADP_OxRdtase_dom"/>
</dbReference>
<dbReference type="SUPFAM" id="SSF51430">
    <property type="entry name" value="NAD(P)-linked oxidoreductase"/>
    <property type="match status" value="1"/>
</dbReference>
<dbReference type="Pfam" id="PF00248">
    <property type="entry name" value="Aldo_ket_red"/>
    <property type="match status" value="1"/>
</dbReference>
<dbReference type="AlphaFoldDB" id="A0AAD8Q9Z4"/>
<evidence type="ECO:0000259" key="2">
    <source>
        <dbReference type="Pfam" id="PF00248"/>
    </source>
</evidence>
<dbReference type="InterPro" id="IPR020471">
    <property type="entry name" value="AKR"/>
</dbReference>
<dbReference type="EMBL" id="JAHLJV010000004">
    <property type="protein sequence ID" value="KAK1598748.1"/>
    <property type="molecule type" value="Genomic_DNA"/>
</dbReference>
<evidence type="ECO:0000256" key="1">
    <source>
        <dbReference type="ARBA" id="ARBA00023002"/>
    </source>
</evidence>
<organism evidence="3 4">
    <name type="scientific">Colletotrichum navitas</name>
    <dbReference type="NCBI Taxonomy" id="681940"/>
    <lineage>
        <taxon>Eukaryota</taxon>
        <taxon>Fungi</taxon>
        <taxon>Dikarya</taxon>
        <taxon>Ascomycota</taxon>
        <taxon>Pezizomycotina</taxon>
        <taxon>Sordariomycetes</taxon>
        <taxon>Hypocreomycetidae</taxon>
        <taxon>Glomerellales</taxon>
        <taxon>Glomerellaceae</taxon>
        <taxon>Colletotrichum</taxon>
        <taxon>Colletotrichum graminicola species complex</taxon>
    </lineage>
</organism>
<dbReference type="Gene3D" id="3.20.20.100">
    <property type="entry name" value="NADP-dependent oxidoreductase domain"/>
    <property type="match status" value="1"/>
</dbReference>
<protein>
    <recommendedName>
        <fullName evidence="2">NADP-dependent oxidoreductase domain-containing protein</fullName>
    </recommendedName>
</protein>
<dbReference type="RefSeq" id="XP_060419425.1">
    <property type="nucleotide sequence ID" value="XM_060563135.1"/>
</dbReference>
<dbReference type="PANTHER" id="PTHR43827">
    <property type="entry name" value="2,5-DIKETO-D-GLUCONIC ACID REDUCTASE"/>
    <property type="match status" value="1"/>
</dbReference>
<dbReference type="GeneID" id="85447375"/>